<gene>
    <name evidence="14" type="ORF">FPE01S_01_14970</name>
</gene>
<keyword evidence="5" id="KW-0851">Voltage-gated channel</keyword>
<reference evidence="14 15" key="1">
    <citation type="submission" date="2015-04" db="EMBL/GenBank/DDBJ databases">
        <title>Whole genome shotgun sequence of Flavihumibacter petaseus NBRC 106054.</title>
        <authorList>
            <person name="Miyazawa S."/>
            <person name="Hosoyama A."/>
            <person name="Hashimoto M."/>
            <person name="Noguchi M."/>
            <person name="Tsuchikane K."/>
            <person name="Ohji S."/>
            <person name="Yamazoe A."/>
            <person name="Ichikawa N."/>
            <person name="Kimura A."/>
            <person name="Fujita N."/>
        </authorList>
    </citation>
    <scope>NUCLEOTIDE SEQUENCE [LARGE SCALE GENOMIC DNA]</scope>
    <source>
        <strain evidence="14 15">NBRC 106054</strain>
    </source>
</reference>
<keyword evidence="2" id="KW-0813">Transport</keyword>
<feature type="transmembrane region" description="Helical" evidence="11">
    <location>
        <begin position="63"/>
        <end position="85"/>
    </location>
</feature>
<dbReference type="InterPro" id="IPR013518">
    <property type="entry name" value="K_chnl_inward-rec_Kir_cyto"/>
</dbReference>
<evidence type="ECO:0000256" key="9">
    <source>
        <dbReference type="ARBA" id="ARBA00023136"/>
    </source>
</evidence>
<evidence type="ECO:0000256" key="11">
    <source>
        <dbReference type="SAM" id="Phobius"/>
    </source>
</evidence>
<evidence type="ECO:0000256" key="8">
    <source>
        <dbReference type="ARBA" id="ARBA00023065"/>
    </source>
</evidence>
<accession>A0A0E9MYA7</accession>
<dbReference type="InterPro" id="IPR041647">
    <property type="entry name" value="IRK_C"/>
</dbReference>
<comment type="caution">
    <text evidence="14">The sequence shown here is derived from an EMBL/GenBank/DDBJ whole genome shotgun (WGS) entry which is preliminary data.</text>
</comment>
<evidence type="ECO:0000256" key="6">
    <source>
        <dbReference type="ARBA" id="ARBA00022958"/>
    </source>
</evidence>
<dbReference type="Gene3D" id="1.10.287.70">
    <property type="match status" value="1"/>
</dbReference>
<dbReference type="PANTHER" id="PTHR11767">
    <property type="entry name" value="INWARD RECTIFIER POTASSIUM CHANNEL"/>
    <property type="match status" value="1"/>
</dbReference>
<keyword evidence="9 11" id="KW-0472">Membrane</keyword>
<feature type="domain" description="Potassium channel" evidence="12">
    <location>
        <begin position="73"/>
        <end position="149"/>
    </location>
</feature>
<dbReference type="InterPro" id="IPR014756">
    <property type="entry name" value="Ig_E-set"/>
</dbReference>
<keyword evidence="10 14" id="KW-0407">Ion channel</keyword>
<dbReference type="Pfam" id="PF07885">
    <property type="entry name" value="Ion_trans_2"/>
    <property type="match status" value="1"/>
</dbReference>
<evidence type="ECO:0000313" key="15">
    <source>
        <dbReference type="Proteomes" id="UP000033121"/>
    </source>
</evidence>
<name>A0A0E9MYA7_9BACT</name>
<evidence type="ECO:0000256" key="7">
    <source>
        <dbReference type="ARBA" id="ARBA00022989"/>
    </source>
</evidence>
<dbReference type="InterPro" id="IPR016449">
    <property type="entry name" value="K_chnl_inward-rec_Kir"/>
</dbReference>
<organism evidence="14 15">
    <name type="scientific">Flavihumibacter petaseus NBRC 106054</name>
    <dbReference type="NCBI Taxonomy" id="1220578"/>
    <lineage>
        <taxon>Bacteria</taxon>
        <taxon>Pseudomonadati</taxon>
        <taxon>Bacteroidota</taxon>
        <taxon>Chitinophagia</taxon>
        <taxon>Chitinophagales</taxon>
        <taxon>Chitinophagaceae</taxon>
        <taxon>Flavihumibacter</taxon>
    </lineage>
</organism>
<dbReference type="Pfam" id="PF17655">
    <property type="entry name" value="IRK_C"/>
    <property type="match status" value="1"/>
</dbReference>
<dbReference type="RefSeq" id="WP_046368166.1">
    <property type="nucleotide sequence ID" value="NZ_BBWV01000001.1"/>
</dbReference>
<dbReference type="SUPFAM" id="SSF81324">
    <property type="entry name" value="Voltage-gated potassium channels"/>
    <property type="match status" value="1"/>
</dbReference>
<dbReference type="GO" id="GO:0034765">
    <property type="term" value="P:regulation of monoatomic ion transmembrane transport"/>
    <property type="evidence" value="ECO:0007669"/>
    <property type="project" value="TreeGrafter"/>
</dbReference>
<evidence type="ECO:0000256" key="4">
    <source>
        <dbReference type="ARBA" id="ARBA00022692"/>
    </source>
</evidence>
<dbReference type="Proteomes" id="UP000033121">
    <property type="component" value="Unassembled WGS sequence"/>
</dbReference>
<dbReference type="SUPFAM" id="SSF81296">
    <property type="entry name" value="E set domains"/>
    <property type="match status" value="1"/>
</dbReference>
<evidence type="ECO:0000256" key="1">
    <source>
        <dbReference type="ARBA" id="ARBA00004141"/>
    </source>
</evidence>
<dbReference type="InterPro" id="IPR013099">
    <property type="entry name" value="K_chnl_dom"/>
</dbReference>
<feature type="domain" description="Inward rectifier potassium channel C-terminal" evidence="13">
    <location>
        <begin position="161"/>
        <end position="318"/>
    </location>
</feature>
<evidence type="ECO:0000259" key="12">
    <source>
        <dbReference type="Pfam" id="PF07885"/>
    </source>
</evidence>
<keyword evidence="4 11" id="KW-0812">Transmembrane</keyword>
<evidence type="ECO:0000259" key="13">
    <source>
        <dbReference type="Pfam" id="PF17655"/>
    </source>
</evidence>
<dbReference type="Gene3D" id="2.60.40.1400">
    <property type="entry name" value="G protein-activated inward rectifier potassium channel 1"/>
    <property type="match status" value="1"/>
</dbReference>
<dbReference type="AlphaFoldDB" id="A0A0E9MYA7"/>
<evidence type="ECO:0000256" key="5">
    <source>
        <dbReference type="ARBA" id="ARBA00022882"/>
    </source>
</evidence>
<keyword evidence="7 11" id="KW-1133">Transmembrane helix</keyword>
<dbReference type="GO" id="GO:0034702">
    <property type="term" value="C:monoatomic ion channel complex"/>
    <property type="evidence" value="ECO:0007669"/>
    <property type="project" value="UniProtKB-KW"/>
</dbReference>
<sequence>MALKQTNRKARQNLETGLGTNTALNGGRFFHKNGQPNMHIRGMRLMERLNIYHSLLTMPQWKFLVVVVIFFLSVNLLFAGVYIWIGLDHLSGMVANTWSEKFGEAYFFSAQTFTTVGYGRINPVGIAASFVASLEALTGLMSFAVVTGLMYGRFARPRAFIRFSEKALFAPFQGGLAIMFRMVPFTRNYLVNVEVRTTLAIQELEDGVAKNRFYSLPLQLSRANTLTANWTLVHVINEESPLYGLTHQDLLASKAEMLVFVEGFDESFSNTVISKTSYNAEDFVYGAKFRAMYHPNETQTATVLELDLLNAYDELPLPDNCSYQKA</sequence>
<comment type="subcellular location">
    <subcellularLocation>
        <location evidence="1">Membrane</location>
        <topology evidence="1">Multi-pass membrane protein</topology>
    </subcellularLocation>
</comment>
<dbReference type="PANTHER" id="PTHR11767:SF102">
    <property type="entry name" value="INWARDLY RECTIFYING POTASSIUM CHANNEL 1, ISOFORM F"/>
    <property type="match status" value="1"/>
</dbReference>
<evidence type="ECO:0000256" key="3">
    <source>
        <dbReference type="ARBA" id="ARBA00022538"/>
    </source>
</evidence>
<dbReference type="PRINTS" id="PR01320">
    <property type="entry name" value="KIRCHANNEL"/>
</dbReference>
<keyword evidence="3" id="KW-0633">Potassium transport</keyword>
<feature type="transmembrane region" description="Helical" evidence="11">
    <location>
        <begin position="126"/>
        <end position="152"/>
    </location>
</feature>
<evidence type="ECO:0000256" key="2">
    <source>
        <dbReference type="ARBA" id="ARBA00022448"/>
    </source>
</evidence>
<dbReference type="EMBL" id="BBWV01000001">
    <property type="protein sequence ID" value="GAO42483.1"/>
    <property type="molecule type" value="Genomic_DNA"/>
</dbReference>
<evidence type="ECO:0000256" key="10">
    <source>
        <dbReference type="ARBA" id="ARBA00023303"/>
    </source>
</evidence>
<dbReference type="STRING" id="1220578.FPE01S_01_14970"/>
<protein>
    <submittedName>
        <fullName evidence="14">Putative potassium channel</fullName>
    </submittedName>
</protein>
<proteinExistence type="predicted"/>
<dbReference type="GO" id="GO:0005886">
    <property type="term" value="C:plasma membrane"/>
    <property type="evidence" value="ECO:0007669"/>
    <property type="project" value="TreeGrafter"/>
</dbReference>
<keyword evidence="15" id="KW-1185">Reference proteome</keyword>
<keyword evidence="8" id="KW-0406">Ion transport</keyword>
<evidence type="ECO:0000313" key="14">
    <source>
        <dbReference type="EMBL" id="GAO42483.1"/>
    </source>
</evidence>
<dbReference type="GO" id="GO:1990573">
    <property type="term" value="P:potassium ion import across plasma membrane"/>
    <property type="evidence" value="ECO:0007669"/>
    <property type="project" value="TreeGrafter"/>
</dbReference>
<keyword evidence="6" id="KW-0630">Potassium</keyword>
<dbReference type="GO" id="GO:0005242">
    <property type="term" value="F:inward rectifier potassium channel activity"/>
    <property type="evidence" value="ECO:0007669"/>
    <property type="project" value="InterPro"/>
</dbReference>